<dbReference type="PROSITE" id="PS50835">
    <property type="entry name" value="IG_LIKE"/>
    <property type="match status" value="1"/>
</dbReference>
<accession>A0A6P3EKF9</accession>
<dbReference type="InterPro" id="IPR036179">
    <property type="entry name" value="Ig-like_dom_sf"/>
</dbReference>
<reference evidence="6" key="1">
    <citation type="submission" date="2025-08" db="UniProtKB">
        <authorList>
            <consortium name="RefSeq"/>
        </authorList>
    </citation>
    <scope>IDENTIFICATION</scope>
</reference>
<dbReference type="SUPFAM" id="SSF48726">
    <property type="entry name" value="Immunoglobulin"/>
    <property type="match status" value="2"/>
</dbReference>
<sequence length="584" mass="64656">MMEKKWTLCAVYIIQIQLVRGIQEDISSGRENMYALPGSDINLTCQLQKRSYLVQAQWSKVTHKLDPIAIYHPQHGFHCTNASSCESLVTFLQTPRGVTKWTLHLRNISSSLSGKYKCSFTLYPDGIRTRTYNLLIPAPVTQNEWRNNHTIEIQINQTLEIPCFQNISSEILSEFTFAWLVGDNGTQETIITQGQHISNATSFTDRVTLGADYRLKLFPVQTHDDGRKFSCHVGVKPGKILKSSTVVKVFAKPETPMITENKTTDVLGKSIFTCSLKKVFPKANISWFIDGQFLQGDKEELQITNEEKKNKSGFLELKSILTKMHSNKPAQSNNLTVWCMASFPVPGNKAWNTSSEKITVSLGSVNLPTGSPLSVTESTLGTQPSPANSASPTKDPATSSLVLIDVTTSKPHIVPQTSNSSMTNQVFSDSWTSSATEDKKLVSWIPSESYSSSTLGTGSSLHGDIITSTLGGFSEILTTAMRLNKNNTVYITDIAVQKTKDGMSWPVMVAALLAFCVVLFGLGLRKWCQYLREIMERPPPFKPPPPPIEYTCIHEPMGSDLPCHEMETLQSLEILACSGALLES</sequence>
<dbReference type="OrthoDB" id="9904226at2759"/>
<evidence type="ECO:0000313" key="5">
    <source>
        <dbReference type="Proteomes" id="UP000515203"/>
    </source>
</evidence>
<name>A0A6P3EKF9_OCTDE</name>
<evidence type="ECO:0000256" key="3">
    <source>
        <dbReference type="SAM" id="SignalP"/>
    </source>
</evidence>
<gene>
    <name evidence="6" type="primary">Cd96</name>
</gene>
<dbReference type="InterPro" id="IPR007110">
    <property type="entry name" value="Ig-like_dom"/>
</dbReference>
<feature type="signal peptide" evidence="3">
    <location>
        <begin position="1"/>
        <end position="21"/>
    </location>
</feature>
<dbReference type="GO" id="GO:0006954">
    <property type="term" value="P:inflammatory response"/>
    <property type="evidence" value="ECO:0007669"/>
    <property type="project" value="TreeGrafter"/>
</dbReference>
<dbReference type="GeneID" id="101588150"/>
<keyword evidence="2" id="KW-1133">Transmembrane helix</keyword>
<dbReference type="Proteomes" id="UP000515203">
    <property type="component" value="Unplaced"/>
</dbReference>
<dbReference type="InterPro" id="IPR003599">
    <property type="entry name" value="Ig_sub"/>
</dbReference>
<feature type="region of interest" description="Disordered" evidence="1">
    <location>
        <begin position="373"/>
        <end position="397"/>
    </location>
</feature>
<dbReference type="AlphaFoldDB" id="A0A6P3EKF9"/>
<feature type="transmembrane region" description="Helical" evidence="2">
    <location>
        <begin position="503"/>
        <end position="524"/>
    </location>
</feature>
<dbReference type="InterPro" id="IPR042381">
    <property type="entry name" value="CD96"/>
</dbReference>
<dbReference type="Gene3D" id="2.60.40.10">
    <property type="entry name" value="Immunoglobulins"/>
    <property type="match status" value="3"/>
</dbReference>
<evidence type="ECO:0000313" key="6">
    <source>
        <dbReference type="RefSeq" id="XP_004624939.2"/>
    </source>
</evidence>
<evidence type="ECO:0000256" key="1">
    <source>
        <dbReference type="SAM" id="MobiDB-lite"/>
    </source>
</evidence>
<dbReference type="SMART" id="SM00409">
    <property type="entry name" value="IG"/>
    <property type="match status" value="2"/>
</dbReference>
<protein>
    <submittedName>
        <fullName evidence="6">T-cell surface protein tactile isoform X1</fullName>
    </submittedName>
</protein>
<dbReference type="RefSeq" id="XP_004624939.2">
    <property type="nucleotide sequence ID" value="XM_004624882.2"/>
</dbReference>
<feature type="domain" description="Ig-like" evidence="4">
    <location>
        <begin position="253"/>
        <end position="359"/>
    </location>
</feature>
<keyword evidence="5" id="KW-1185">Reference proteome</keyword>
<evidence type="ECO:0000256" key="2">
    <source>
        <dbReference type="SAM" id="Phobius"/>
    </source>
</evidence>
<keyword evidence="2" id="KW-0812">Transmembrane</keyword>
<dbReference type="FunCoup" id="A0A6P3EKF9">
    <property type="interactions" value="463"/>
</dbReference>
<evidence type="ECO:0000259" key="4">
    <source>
        <dbReference type="PROSITE" id="PS50835"/>
    </source>
</evidence>
<dbReference type="InterPro" id="IPR013783">
    <property type="entry name" value="Ig-like_fold"/>
</dbReference>
<dbReference type="PANTHER" id="PTHR15317:SF1">
    <property type="entry name" value="T-CELL SURFACE PROTEIN TACTILE"/>
    <property type="match status" value="1"/>
</dbReference>
<keyword evidence="3" id="KW-0732">Signal</keyword>
<dbReference type="InParanoid" id="A0A6P3EKF9"/>
<proteinExistence type="predicted"/>
<keyword evidence="2" id="KW-0472">Membrane</keyword>
<dbReference type="GO" id="GO:0007160">
    <property type="term" value="P:cell-matrix adhesion"/>
    <property type="evidence" value="ECO:0007669"/>
    <property type="project" value="TreeGrafter"/>
</dbReference>
<feature type="chain" id="PRO_5028114953" evidence="3">
    <location>
        <begin position="22"/>
        <end position="584"/>
    </location>
</feature>
<dbReference type="PANTHER" id="PTHR15317">
    <property type="entry name" value="T-CELL SURFACE PROTEIN TACTILE"/>
    <property type="match status" value="1"/>
</dbReference>
<organism evidence="5 6">
    <name type="scientific">Octodon degus</name>
    <name type="common">Degu</name>
    <name type="synonym">Sciurus degus</name>
    <dbReference type="NCBI Taxonomy" id="10160"/>
    <lineage>
        <taxon>Eukaryota</taxon>
        <taxon>Metazoa</taxon>
        <taxon>Chordata</taxon>
        <taxon>Craniata</taxon>
        <taxon>Vertebrata</taxon>
        <taxon>Euteleostomi</taxon>
        <taxon>Mammalia</taxon>
        <taxon>Eutheria</taxon>
        <taxon>Euarchontoglires</taxon>
        <taxon>Glires</taxon>
        <taxon>Rodentia</taxon>
        <taxon>Hystricomorpha</taxon>
        <taxon>Octodontidae</taxon>
        <taxon>Octodon</taxon>
    </lineage>
</organism>
<dbReference type="CTD" id="10225"/>